<evidence type="ECO:0000313" key="5">
    <source>
        <dbReference type="EMBL" id="GMH72979.1"/>
    </source>
</evidence>
<dbReference type="OrthoDB" id="415015at2759"/>
<dbReference type="InterPro" id="IPR006073">
    <property type="entry name" value="GTP-bd"/>
</dbReference>
<dbReference type="InterPro" id="IPR027417">
    <property type="entry name" value="P-loop_NTPase"/>
</dbReference>
<dbReference type="Pfam" id="PF17835">
    <property type="entry name" value="NOG1_N"/>
    <property type="match status" value="1"/>
</dbReference>
<keyword evidence="6" id="KW-1185">Reference proteome</keyword>
<dbReference type="AlphaFoldDB" id="A0A9W7E970"/>
<name>A0A9W7E970_9STRA</name>
<feature type="signal peptide" evidence="2">
    <location>
        <begin position="1"/>
        <end position="18"/>
    </location>
</feature>
<feature type="chain" id="PRO_5040899894" description="GTP-binding protein" evidence="2">
    <location>
        <begin position="19"/>
        <end position="416"/>
    </location>
</feature>
<evidence type="ECO:0000256" key="2">
    <source>
        <dbReference type="SAM" id="SignalP"/>
    </source>
</evidence>
<dbReference type="PANTHER" id="PTHR45759">
    <property type="entry name" value="NUCLEOLAR GTP-BINDING PROTEIN 1"/>
    <property type="match status" value="1"/>
</dbReference>
<dbReference type="PRINTS" id="PR00326">
    <property type="entry name" value="GTP1OBG"/>
</dbReference>
<feature type="domain" description="G" evidence="3">
    <location>
        <begin position="230"/>
        <end position="343"/>
    </location>
</feature>
<dbReference type="Pfam" id="PF01926">
    <property type="entry name" value="MMR_HSR1"/>
    <property type="match status" value="1"/>
</dbReference>
<evidence type="ECO:0000313" key="6">
    <source>
        <dbReference type="Proteomes" id="UP001165122"/>
    </source>
</evidence>
<dbReference type="Gene3D" id="3.40.50.300">
    <property type="entry name" value="P-loop containing nucleotide triphosphate hydrolases"/>
    <property type="match status" value="1"/>
</dbReference>
<feature type="compositionally biased region" description="Low complexity" evidence="1">
    <location>
        <begin position="39"/>
        <end position="48"/>
    </location>
</feature>
<protein>
    <recommendedName>
        <fullName evidence="7">GTP-binding protein</fullName>
    </recommendedName>
</protein>
<evidence type="ECO:0008006" key="7">
    <source>
        <dbReference type="Google" id="ProtNLM"/>
    </source>
</evidence>
<accession>A0A9W7E970</accession>
<evidence type="ECO:0000256" key="1">
    <source>
        <dbReference type="SAM" id="MobiDB-lite"/>
    </source>
</evidence>
<dbReference type="InterPro" id="IPR041623">
    <property type="entry name" value="NOG1_N"/>
</dbReference>
<dbReference type="Gene3D" id="1.20.120.1190">
    <property type="match status" value="1"/>
</dbReference>
<dbReference type="SUPFAM" id="SSF52540">
    <property type="entry name" value="P-loop containing nucleoside triphosphate hydrolases"/>
    <property type="match status" value="1"/>
</dbReference>
<feature type="region of interest" description="Disordered" evidence="1">
    <location>
        <begin position="39"/>
        <end position="61"/>
    </location>
</feature>
<feature type="domain" description="NOG1 N-terminal helical" evidence="4">
    <location>
        <begin position="58"/>
        <end position="222"/>
    </location>
</feature>
<keyword evidence="2" id="KW-0732">Signal</keyword>
<gene>
    <name evidence="5" type="ORF">TrLO_g14108</name>
</gene>
<dbReference type="GO" id="GO:0005525">
    <property type="term" value="F:GTP binding"/>
    <property type="evidence" value="ECO:0007669"/>
    <property type="project" value="InterPro"/>
</dbReference>
<dbReference type="Proteomes" id="UP001165122">
    <property type="component" value="Unassembled WGS sequence"/>
</dbReference>
<dbReference type="EMBL" id="BRXW01000664">
    <property type="protein sequence ID" value="GMH72979.1"/>
    <property type="molecule type" value="Genomic_DNA"/>
</dbReference>
<sequence>MFMRITLLLLVFLPAVHTFTTMYRPTKFLSPLLRPSRLFSTPRSSSSSRPPPKPGLLQQLPAFQPPNEHLNACQKKIQYMKPDPLIKNAKLRAQKQSSLKLQTLTTLLSKPLNERQKRWHQTFQNLHPFDDVVLRLTISNRVKIDGIELFSTMSKVDDGRKRIVKLGKELSGEVKKCERTKDVNDFTDDAVDQLLKLYKSTISPTLPYLNSYHKLLRTTPLYDFTSPTLLLIGAPNVGKSSLVRKLSSGKPEVNDYSFTTKSVTIGHKWLIKKDEWGGEDRVRCQVMDSPGVLLREGKANDMEELTVKSAELLPTAVMFVWDLSKGNQGTSSFEVQKKARETLREKFPRRPWFDVITKVDVLEEEDQNMVEEVERICGRNGEKLHMVSAITGEGLEEVEVEVEKVLTEVGEVLQVL</sequence>
<comment type="caution">
    <text evidence="5">The sequence shown here is derived from an EMBL/GenBank/DDBJ whole genome shotgun (WGS) entry which is preliminary data.</text>
</comment>
<evidence type="ECO:0000259" key="4">
    <source>
        <dbReference type="Pfam" id="PF17835"/>
    </source>
</evidence>
<evidence type="ECO:0000259" key="3">
    <source>
        <dbReference type="Pfam" id="PF01926"/>
    </source>
</evidence>
<reference evidence="6" key="1">
    <citation type="journal article" date="2023" name="Commun. Biol.">
        <title>Genome analysis of Parmales, the sister group of diatoms, reveals the evolutionary specialization of diatoms from phago-mixotrophs to photoautotrophs.</title>
        <authorList>
            <person name="Ban H."/>
            <person name="Sato S."/>
            <person name="Yoshikawa S."/>
            <person name="Yamada K."/>
            <person name="Nakamura Y."/>
            <person name="Ichinomiya M."/>
            <person name="Sato N."/>
            <person name="Blanc-Mathieu R."/>
            <person name="Endo H."/>
            <person name="Kuwata A."/>
            <person name="Ogata H."/>
        </authorList>
    </citation>
    <scope>NUCLEOTIDE SEQUENCE [LARGE SCALE GENOMIC DNA]</scope>
    <source>
        <strain evidence="6">NIES 3700</strain>
    </source>
</reference>
<organism evidence="5 6">
    <name type="scientific">Triparma laevis f. longispina</name>
    <dbReference type="NCBI Taxonomy" id="1714387"/>
    <lineage>
        <taxon>Eukaryota</taxon>
        <taxon>Sar</taxon>
        <taxon>Stramenopiles</taxon>
        <taxon>Ochrophyta</taxon>
        <taxon>Bolidophyceae</taxon>
        <taxon>Parmales</taxon>
        <taxon>Triparmaceae</taxon>
        <taxon>Triparma</taxon>
    </lineage>
</organism>
<proteinExistence type="predicted"/>